<feature type="binding site" evidence="7">
    <location>
        <begin position="237"/>
        <end position="241"/>
    </location>
    <ligand>
        <name>GTP</name>
        <dbReference type="ChEBI" id="CHEBI:37565"/>
    </ligand>
</feature>
<dbReference type="InterPro" id="IPR025121">
    <property type="entry name" value="GTPase_HflX_N"/>
</dbReference>
<dbReference type="Pfam" id="PF01926">
    <property type="entry name" value="MMR_HSR1"/>
    <property type="match status" value="1"/>
</dbReference>
<comment type="function">
    <text evidence="6">GTPase that associates with the 50S ribosomal subunit and may have a role during protein synthesis or ribosome biogenesis.</text>
</comment>
<dbReference type="InterPro" id="IPR006073">
    <property type="entry name" value="GTP-bd"/>
</dbReference>
<organism evidence="10 11">
    <name type="scientific">Cytophaga hutchinsonii (strain ATCC 33406 / DSM 1761 / CIP 103989 / NBRC 15051 / NCIMB 9469 / D465)</name>
    <dbReference type="NCBI Taxonomy" id="269798"/>
    <lineage>
        <taxon>Bacteria</taxon>
        <taxon>Pseudomonadati</taxon>
        <taxon>Bacteroidota</taxon>
        <taxon>Cytophagia</taxon>
        <taxon>Cytophagales</taxon>
        <taxon>Cytophagaceae</taxon>
        <taxon>Cytophaga</taxon>
    </lineage>
</organism>
<evidence type="ECO:0000256" key="5">
    <source>
        <dbReference type="ARBA" id="ARBA00023134"/>
    </source>
</evidence>
<feature type="domain" description="Hflx-type G" evidence="9">
    <location>
        <begin position="206"/>
        <end position="383"/>
    </location>
</feature>
<evidence type="ECO:0000256" key="8">
    <source>
        <dbReference type="PIRSR" id="PIRSR006809-2"/>
    </source>
</evidence>
<feature type="binding site" evidence="7">
    <location>
        <begin position="361"/>
        <end position="363"/>
    </location>
    <ligand>
        <name>GTP</name>
        <dbReference type="ChEBI" id="CHEBI:37565"/>
    </ligand>
</feature>
<evidence type="ECO:0000313" key="11">
    <source>
        <dbReference type="Proteomes" id="UP000001822"/>
    </source>
</evidence>
<feature type="binding site" evidence="8">
    <location>
        <position position="239"/>
    </location>
    <ligand>
        <name>Mg(2+)</name>
        <dbReference type="ChEBI" id="CHEBI:18420"/>
    </ligand>
</feature>
<dbReference type="Pfam" id="PF13167">
    <property type="entry name" value="GTP-bdg_N"/>
    <property type="match status" value="1"/>
</dbReference>
<dbReference type="AlphaFoldDB" id="A0A6N4SXN5"/>
<feature type="binding site" evidence="7">
    <location>
        <begin position="258"/>
        <end position="261"/>
    </location>
    <ligand>
        <name>GTP</name>
        <dbReference type="ChEBI" id="CHEBI:37565"/>
    </ligand>
</feature>
<dbReference type="Gene3D" id="6.10.250.2860">
    <property type="match status" value="1"/>
</dbReference>
<protein>
    <recommendedName>
        <fullName evidence="6">GTPase HflX</fullName>
    </recommendedName>
    <alternativeName>
        <fullName evidence="6">GTP-binding protein HflX</fullName>
    </alternativeName>
</protein>
<dbReference type="Pfam" id="PF16360">
    <property type="entry name" value="GTP-bdg_M"/>
    <property type="match status" value="1"/>
</dbReference>
<feature type="binding site" evidence="7">
    <location>
        <begin position="212"/>
        <end position="219"/>
    </location>
    <ligand>
        <name>GTP</name>
        <dbReference type="ChEBI" id="CHEBI:37565"/>
    </ligand>
</feature>
<dbReference type="CDD" id="cd01878">
    <property type="entry name" value="HflX"/>
    <property type="match status" value="1"/>
</dbReference>
<dbReference type="InterPro" id="IPR027417">
    <property type="entry name" value="P-loop_NTPase"/>
</dbReference>
<evidence type="ECO:0000256" key="4">
    <source>
        <dbReference type="ARBA" id="ARBA00022842"/>
    </source>
</evidence>
<keyword evidence="2 8" id="KW-0479">Metal-binding</keyword>
<evidence type="ECO:0000256" key="1">
    <source>
        <dbReference type="ARBA" id="ARBA00022490"/>
    </source>
</evidence>
<evidence type="ECO:0000313" key="10">
    <source>
        <dbReference type="EMBL" id="ABG61072.1"/>
    </source>
</evidence>
<dbReference type="InterPro" id="IPR042108">
    <property type="entry name" value="GTPase_HflX_N_sf"/>
</dbReference>
<evidence type="ECO:0000256" key="2">
    <source>
        <dbReference type="ARBA" id="ARBA00022723"/>
    </source>
</evidence>
<evidence type="ECO:0000256" key="7">
    <source>
        <dbReference type="PIRSR" id="PIRSR006809-1"/>
    </source>
</evidence>
<dbReference type="FunFam" id="3.40.50.11060:FF:000001">
    <property type="entry name" value="GTPase HflX"/>
    <property type="match status" value="1"/>
</dbReference>
<evidence type="ECO:0000259" key="9">
    <source>
        <dbReference type="PROSITE" id="PS51705"/>
    </source>
</evidence>
<name>A0A6N4SXN5_CYTH3</name>
<sequence length="392" mass="44851">MMQEETGFSTHKIADKAILIGLSHRNQPQEKTIEYLDELDFLARTAGLEVVYRFTQKLDRPDIRTYIGKGKLADVKLYIQTHSIPVIIFDDELSPSQLRNLEKELACKIYDRSLLILDIFSLRAQTAQSRTQVELARLQYLLPRLTNMWTHLERQRGGTGTRGGSGEKEIETDRRIIRDQISLLKTRLAKINKQSETQRKSRDGIVRVALVGYTNVGKSTLMQRLSKSDVFAENKLFATVDSTVRKVVLNEIPFLLTDTVGFIRKLPHGLIESFKSTLDEVREADILLHVIDLPHPSYEEHMQVVQSTLAEIKANDKIVVLVFNKVDVYLKNIQNDPDALSLQEIDKMYTGKENSNRVFISATENLNIDKLRAVLIEKVTTVHCTIYPNYLL</sequence>
<dbReference type="PANTHER" id="PTHR10229:SF0">
    <property type="entry name" value="GTP-BINDING PROTEIN 6-RELATED"/>
    <property type="match status" value="1"/>
</dbReference>
<dbReference type="InterPro" id="IPR030394">
    <property type="entry name" value="G_HFLX_dom"/>
</dbReference>
<gene>
    <name evidence="6 10" type="primary">hflX</name>
    <name evidence="10" type="ordered locus">CHU_3840</name>
</gene>
<dbReference type="PANTHER" id="PTHR10229">
    <property type="entry name" value="GTP-BINDING PROTEIN HFLX"/>
    <property type="match status" value="1"/>
</dbReference>
<keyword evidence="11" id="KW-1185">Reference proteome</keyword>
<dbReference type="KEGG" id="chu:CHU_3840"/>
<keyword evidence="1 6" id="KW-0963">Cytoplasm</keyword>
<dbReference type="Gene3D" id="3.40.50.300">
    <property type="entry name" value="P-loop containing nucleotide triphosphate hydrolases"/>
    <property type="match status" value="1"/>
</dbReference>
<keyword evidence="10" id="KW-0378">Hydrolase</keyword>
<dbReference type="InterPro" id="IPR032305">
    <property type="entry name" value="GTP-bd_M"/>
</dbReference>
<dbReference type="OrthoDB" id="9812272at2"/>
<proteinExistence type="inferred from homology"/>
<dbReference type="SUPFAM" id="SSF52540">
    <property type="entry name" value="P-loop containing nucleoside triphosphate hydrolases"/>
    <property type="match status" value="1"/>
</dbReference>
<comment type="subcellular location">
    <subcellularLocation>
        <location evidence="6">Cytoplasm</location>
    </subcellularLocation>
    <text evidence="6">May associate with membranes.</text>
</comment>
<dbReference type="PRINTS" id="PR00326">
    <property type="entry name" value="GTP1OBG"/>
</dbReference>
<dbReference type="NCBIfam" id="TIGR03156">
    <property type="entry name" value="GTP_HflX"/>
    <property type="match status" value="1"/>
</dbReference>
<comment type="cofactor">
    <cofactor evidence="8">
        <name>Mg(2+)</name>
        <dbReference type="ChEBI" id="CHEBI:18420"/>
    </cofactor>
</comment>
<dbReference type="RefSeq" id="WP_011587177.1">
    <property type="nucleotide sequence ID" value="NC_008255.1"/>
</dbReference>
<comment type="subunit">
    <text evidence="6">Monomer. Associates with the 50S ribosomal subunit.</text>
</comment>
<dbReference type="EMBL" id="CP000383">
    <property type="protein sequence ID" value="ABG61072.1"/>
    <property type="molecule type" value="Genomic_DNA"/>
</dbReference>
<comment type="similarity">
    <text evidence="6">Belongs to the TRAFAC class OBG-HflX-like GTPase superfamily. HflX GTPase family.</text>
</comment>
<dbReference type="InterPro" id="IPR016496">
    <property type="entry name" value="GTPase_HflX"/>
</dbReference>
<dbReference type="PROSITE" id="PS51705">
    <property type="entry name" value="G_HFLX"/>
    <property type="match status" value="1"/>
</dbReference>
<keyword evidence="4 8" id="KW-0460">Magnesium</keyword>
<accession>A0A6N4SXN5</accession>
<dbReference type="PIRSF" id="PIRSF006809">
    <property type="entry name" value="GTP-binding_hflX_prd"/>
    <property type="match status" value="1"/>
</dbReference>
<dbReference type="Gene3D" id="3.40.50.11060">
    <property type="entry name" value="GTPase HflX, N-terminal domain"/>
    <property type="match status" value="1"/>
</dbReference>
<keyword evidence="5 6" id="KW-0342">GTP-binding</keyword>
<keyword evidence="3 6" id="KW-0547">Nucleotide-binding</keyword>
<dbReference type="GO" id="GO:0003924">
    <property type="term" value="F:GTPase activity"/>
    <property type="evidence" value="ECO:0007669"/>
    <property type="project" value="UniProtKB-UniRule"/>
</dbReference>
<evidence type="ECO:0000256" key="3">
    <source>
        <dbReference type="ARBA" id="ARBA00022741"/>
    </source>
</evidence>
<dbReference type="GO" id="GO:0046872">
    <property type="term" value="F:metal ion binding"/>
    <property type="evidence" value="ECO:0007669"/>
    <property type="project" value="UniProtKB-KW"/>
</dbReference>
<dbReference type="HAMAP" id="MF_00900">
    <property type="entry name" value="GTPase_HflX"/>
    <property type="match status" value="1"/>
</dbReference>
<dbReference type="GO" id="GO:0005525">
    <property type="term" value="F:GTP binding"/>
    <property type="evidence" value="ECO:0007669"/>
    <property type="project" value="UniProtKB-UniRule"/>
</dbReference>
<feature type="binding site" evidence="8">
    <location>
        <position position="219"/>
    </location>
    <ligand>
        <name>Mg(2+)</name>
        <dbReference type="ChEBI" id="CHEBI:18420"/>
    </ligand>
</feature>
<feature type="binding site" evidence="7">
    <location>
        <begin position="324"/>
        <end position="327"/>
    </location>
    <ligand>
        <name>GTP</name>
        <dbReference type="ChEBI" id="CHEBI:37565"/>
    </ligand>
</feature>
<dbReference type="GO" id="GO:0043022">
    <property type="term" value="F:ribosome binding"/>
    <property type="evidence" value="ECO:0007669"/>
    <property type="project" value="TreeGrafter"/>
</dbReference>
<evidence type="ECO:0000256" key="6">
    <source>
        <dbReference type="HAMAP-Rule" id="MF_00900"/>
    </source>
</evidence>
<reference evidence="10 11" key="1">
    <citation type="journal article" date="2007" name="Appl. Environ. Microbiol.">
        <title>Genome sequence of the cellulolytic gliding bacterium Cytophaga hutchinsonii.</title>
        <authorList>
            <person name="Xie G."/>
            <person name="Bruce D.C."/>
            <person name="Challacombe J.F."/>
            <person name="Chertkov O."/>
            <person name="Detter J.C."/>
            <person name="Gilna P."/>
            <person name="Han C.S."/>
            <person name="Lucas S."/>
            <person name="Misra M."/>
            <person name="Myers G.L."/>
            <person name="Richardson P."/>
            <person name="Tapia R."/>
            <person name="Thayer N."/>
            <person name="Thompson L.S."/>
            <person name="Brettin T.S."/>
            <person name="Henrissat B."/>
            <person name="Wilson D.B."/>
            <person name="McBride M.J."/>
        </authorList>
    </citation>
    <scope>NUCLEOTIDE SEQUENCE [LARGE SCALE GENOMIC DNA]</scope>
    <source>
        <strain evidence="11">ATCC 33406 / DSM 1761 / CIP 103989 / NBRC 15051 / NCIMB 9469 / D465</strain>
    </source>
</reference>
<dbReference type="Proteomes" id="UP000001822">
    <property type="component" value="Chromosome"/>
</dbReference>
<dbReference type="GO" id="GO:0005737">
    <property type="term" value="C:cytoplasm"/>
    <property type="evidence" value="ECO:0007669"/>
    <property type="project" value="UniProtKB-SubCell"/>
</dbReference>